<organism evidence="1 2">
    <name type="scientific">Aristaeella lactis</name>
    <dbReference type="NCBI Taxonomy" id="3046383"/>
    <lineage>
        <taxon>Bacteria</taxon>
        <taxon>Bacillati</taxon>
        <taxon>Bacillota</taxon>
        <taxon>Clostridia</taxon>
        <taxon>Eubacteriales</taxon>
        <taxon>Aristaeellaceae</taxon>
        <taxon>Aristaeella</taxon>
    </lineage>
</organism>
<protein>
    <submittedName>
        <fullName evidence="1">YidC/Oxa1 family membrane protein insertase</fullName>
    </submittedName>
</protein>
<sequence>MQLICAPLGWLMRIAYSVTGNYGLAVILFTLMTKVVLLPVSLWVHANGIKMVRLEPAVNRLKVKYFGDPDKVADEQALLYKKAHYSPFATVIPVAVQVILLIGLVQIIYHPDVWLRQPDLNTRFLGFDLSATPSAAGGIHLLIPVLAGLAATILSLCQNRLNPLQKSQGKAAQFSSMAVSVGISLVLGFTVPAGVGFYWIFSNLFTILQQVVLNKIRPPEKEIDWADLEKSRQELAAYTNTGRETVRSREDKHREKADYKRFFSVGNKHLVFYSESSGFYKYYERIIAYILANSKLTIHYVTGDPNDQIFEIAKKETRIVPYYIGQKKLITLFMKLEADVMVMTMSDLGNYQYKRSYYSKNIKYVYVFHYPLSTHMVLHTGALRHYDAILCVGDFQFEEIRQTEKLFGDPEQELIACGYGQLEKLYDAYRAAPRTERVRPKVLIAPSWQADNILDSCIDDLLKELLGRGFDVTVRPHPEYVKRYGDRMDAIVKRYEHYEGGDLFFELDFTGNTSIFDSDTVISDWSGTAYEFVMVTERPCVFIDTPPKINNPDYEKITVAPLEFTLRDQVGIRVNPGEIPGLAEKIRGLLEDESFGERIRGIREKTIANFGRSGEVGGRYIIDSVKEKVQTRKNA</sequence>
<name>A0AC61PKI8_9FIRM</name>
<comment type="caution">
    <text evidence="1">The sequence shown here is derived from an EMBL/GenBank/DDBJ whole genome shotgun (WGS) entry which is preliminary data.</text>
</comment>
<dbReference type="Proteomes" id="UP000192328">
    <property type="component" value="Unassembled WGS sequence"/>
</dbReference>
<keyword evidence="2" id="KW-1185">Reference proteome</keyword>
<evidence type="ECO:0000313" key="2">
    <source>
        <dbReference type="Proteomes" id="UP000192328"/>
    </source>
</evidence>
<gene>
    <name evidence="1" type="ORF">SAMN06297397_1362</name>
</gene>
<proteinExistence type="predicted"/>
<accession>A0AC61PKI8</accession>
<evidence type="ECO:0000313" key="1">
    <source>
        <dbReference type="EMBL" id="SMC54555.1"/>
    </source>
</evidence>
<dbReference type="EMBL" id="FWXZ01000002">
    <property type="protein sequence ID" value="SMC54555.1"/>
    <property type="molecule type" value="Genomic_DNA"/>
</dbReference>
<reference evidence="1" key="1">
    <citation type="submission" date="2017-04" db="EMBL/GenBank/DDBJ databases">
        <authorList>
            <person name="Varghese N."/>
            <person name="Submissions S."/>
        </authorList>
    </citation>
    <scope>NUCLEOTIDE SEQUENCE</scope>
    <source>
        <strain evidence="1">WTE2008</strain>
    </source>
</reference>